<dbReference type="Proteomes" id="UP000295601">
    <property type="component" value="Unassembled WGS sequence"/>
</dbReference>
<dbReference type="Pfam" id="PF03417">
    <property type="entry name" value="AAT"/>
    <property type="match status" value="1"/>
</dbReference>
<dbReference type="InterPro" id="IPR047794">
    <property type="entry name" value="C45_proenzyme-like"/>
</dbReference>
<feature type="domain" description="Peptidase C45 hydrolase" evidence="1">
    <location>
        <begin position="141"/>
        <end position="369"/>
    </location>
</feature>
<organism evidence="2 3">
    <name type="scientific">Leucobacter luti</name>
    <dbReference type="NCBI Taxonomy" id="340320"/>
    <lineage>
        <taxon>Bacteria</taxon>
        <taxon>Bacillati</taxon>
        <taxon>Actinomycetota</taxon>
        <taxon>Actinomycetes</taxon>
        <taxon>Micrococcales</taxon>
        <taxon>Microbacteriaceae</taxon>
        <taxon>Leucobacter</taxon>
    </lineage>
</organism>
<dbReference type="PANTHER" id="PTHR34180">
    <property type="entry name" value="PEPTIDASE C45"/>
    <property type="match status" value="1"/>
</dbReference>
<keyword evidence="3" id="KW-1185">Reference proteome</keyword>
<dbReference type="GO" id="GO:0016746">
    <property type="term" value="F:acyltransferase activity"/>
    <property type="evidence" value="ECO:0007669"/>
    <property type="project" value="UniProtKB-KW"/>
</dbReference>
<keyword evidence="2" id="KW-0808">Transferase</keyword>
<dbReference type="Gene3D" id="3.60.60.10">
    <property type="entry name" value="Penicillin V Acylase, Chain A"/>
    <property type="match status" value="1"/>
</dbReference>
<dbReference type="EMBL" id="SNYA01000005">
    <property type="protein sequence ID" value="TDP91472.1"/>
    <property type="molecule type" value="Genomic_DNA"/>
</dbReference>
<dbReference type="PANTHER" id="PTHR34180:SF1">
    <property type="entry name" value="BETA-ALANYL-DOPAMINE_CARCININE HYDROLASE"/>
    <property type="match status" value="1"/>
</dbReference>
<accession>A0A4R6RWP2</accession>
<evidence type="ECO:0000313" key="2">
    <source>
        <dbReference type="EMBL" id="TDP91472.1"/>
    </source>
</evidence>
<dbReference type="NCBIfam" id="NF040521">
    <property type="entry name" value="C45_proenzyme"/>
    <property type="match status" value="1"/>
</dbReference>
<reference evidence="2 3" key="1">
    <citation type="submission" date="2019-03" db="EMBL/GenBank/DDBJ databases">
        <title>Genomic analyses of the natural microbiome of Caenorhabditis elegans.</title>
        <authorList>
            <person name="Samuel B."/>
        </authorList>
    </citation>
    <scope>NUCLEOTIDE SEQUENCE [LARGE SCALE GENOMIC DNA]</scope>
    <source>
        <strain evidence="2 3">JUb18</strain>
    </source>
</reference>
<protein>
    <submittedName>
        <fullName evidence="2">Isopenicillin-N N-acyltransferase-like protein</fullName>
    </submittedName>
</protein>
<keyword evidence="2" id="KW-0012">Acyltransferase</keyword>
<name>A0A4R6RWP2_9MICO</name>
<comment type="caution">
    <text evidence="2">The sequence shown here is derived from an EMBL/GenBank/DDBJ whole genome shotgun (WGS) entry which is preliminary data.</text>
</comment>
<dbReference type="RefSeq" id="WP_133616957.1">
    <property type="nucleotide sequence ID" value="NZ_SNYA01000005.1"/>
</dbReference>
<evidence type="ECO:0000259" key="1">
    <source>
        <dbReference type="Pfam" id="PF03417"/>
    </source>
</evidence>
<proteinExistence type="predicted"/>
<dbReference type="Gene3D" id="1.10.10.2120">
    <property type="match status" value="1"/>
</dbReference>
<dbReference type="InterPro" id="IPR047801">
    <property type="entry name" value="Peptidase_C45"/>
</dbReference>
<dbReference type="InterPro" id="IPR005079">
    <property type="entry name" value="Peptidase_C45_hydrolase"/>
</dbReference>
<dbReference type="OrthoDB" id="8109453at2"/>
<gene>
    <name evidence="2" type="ORF">EDF62_2088</name>
</gene>
<sequence length="390" mass="41778">MSPVAPPPRYPRYRVSGDAATRSHQYGALARTEVQRTRAGYERAFAAKGVRWEDAVEYAMGFVPAIEQYFPELLTELRGIADGSGVSFADVVTMNCRTEVLWRAGVTRAANVAAAAGVSLGLRGECSGFALEPDRTEIGRVLVGQNWDWLETLADGVIVLEVERPEAPNFVTIVEAGLLAKMTMNQAGMAVSVNTMVSSLDGGVHGVPFHVLVRALADAETVSDVVDIVASVPRAASGNFIVGGEQGAILTVETAPGDTRTVRPISATRGVALHTNHFVHQPLSGFDLAVAHMSDSFVRYGRLERRISHAAHPLTISALQLALADHAEAPNAVCCHPDRRADPAARWATLAAVIMDPAARTLHFAEGTPCATAWSEHDYSELLGRAAQRR</sequence>
<evidence type="ECO:0000313" key="3">
    <source>
        <dbReference type="Proteomes" id="UP000295601"/>
    </source>
</evidence>
<dbReference type="AlphaFoldDB" id="A0A4R6RWP2"/>